<dbReference type="InterPro" id="IPR031571">
    <property type="entry name" value="RcpC_dom"/>
</dbReference>
<organism evidence="3 4">
    <name type="scientific">Aromatoleum bremense</name>
    <dbReference type="NCBI Taxonomy" id="76115"/>
    <lineage>
        <taxon>Bacteria</taxon>
        <taxon>Pseudomonadati</taxon>
        <taxon>Pseudomonadota</taxon>
        <taxon>Betaproteobacteria</taxon>
        <taxon>Rhodocyclales</taxon>
        <taxon>Rhodocyclaceae</taxon>
        <taxon>Aromatoleum</taxon>
    </lineage>
</organism>
<feature type="region of interest" description="Disordered" evidence="1">
    <location>
        <begin position="239"/>
        <end position="263"/>
    </location>
</feature>
<reference evidence="3 4" key="1">
    <citation type="submission" date="2019-12" db="EMBL/GenBank/DDBJ databases">
        <title>Comparative genomics gives insights into the taxonomy of the Azoarcus-Aromatoleum group and reveals separate origins of nif in the plant-associated Azoarcus and non-plant-associated Aromatoleum sub-groups.</title>
        <authorList>
            <person name="Lafos M."/>
            <person name="Maluk M."/>
            <person name="Batista M."/>
            <person name="Junghare M."/>
            <person name="Carmona M."/>
            <person name="Faoro H."/>
            <person name="Cruz L.M."/>
            <person name="Battistoni F."/>
            <person name="De Souza E."/>
            <person name="Pedrosa F."/>
            <person name="Chen W.-M."/>
            <person name="Poole P.S."/>
            <person name="Dixon R.A."/>
            <person name="James E.K."/>
        </authorList>
    </citation>
    <scope>NUCLEOTIDE SEQUENCE [LARGE SCALE GENOMIC DNA]</scope>
    <source>
        <strain evidence="3 4">PbN1</strain>
    </source>
</reference>
<dbReference type="Proteomes" id="UP000633943">
    <property type="component" value="Unassembled WGS sequence"/>
</dbReference>
<keyword evidence="4" id="KW-1185">Reference proteome</keyword>
<protein>
    <submittedName>
        <fullName evidence="3">Flp pilus assembly protein CpaB</fullName>
    </submittedName>
</protein>
<accession>A0ABX1NTR4</accession>
<dbReference type="NCBIfam" id="TIGR03177">
    <property type="entry name" value="pilus_cpaB"/>
    <property type="match status" value="1"/>
</dbReference>
<dbReference type="InterPro" id="IPR013974">
    <property type="entry name" value="SAF"/>
</dbReference>
<dbReference type="SMART" id="SM00858">
    <property type="entry name" value="SAF"/>
    <property type="match status" value="1"/>
</dbReference>
<dbReference type="RefSeq" id="WP_169201743.1">
    <property type="nucleotide sequence ID" value="NZ_CP059467.1"/>
</dbReference>
<dbReference type="InterPro" id="IPR017592">
    <property type="entry name" value="Pilus_assmbl_Flp-typ_CpaB"/>
</dbReference>
<sequence>MKAKGLVFLLVAMLAGLAAVVLGARWLQAKAGGDGNRIAVAAVELQLGGRIGPEAIRLVDWPSSSIPSGAFTDIAALDGRVAITGIQPGEPILESRLAPVGTKGGLSAVVPDGKRAITVRVNDVVGVAGFTLPGNYVDIMVNTEDTGASRNNQDQMISKIVLERILVLAVAQEANRDETKPRVVNAVTLEVTPEQAERLDLARSVGNLSLVLRNQIDSSPTETVGITKAMLLRTSVEVPPAPTPAKAAAPRRTAAKPRPAPAPGAQVCVEVIRGVSKVNECF</sequence>
<dbReference type="EMBL" id="WTVP01000010">
    <property type="protein sequence ID" value="NMG15031.1"/>
    <property type="molecule type" value="Genomic_DNA"/>
</dbReference>
<evidence type="ECO:0000313" key="3">
    <source>
        <dbReference type="EMBL" id="NMG15031.1"/>
    </source>
</evidence>
<dbReference type="CDD" id="cd11614">
    <property type="entry name" value="SAF_CpaB_FlgA_like"/>
    <property type="match status" value="1"/>
</dbReference>
<evidence type="ECO:0000256" key="1">
    <source>
        <dbReference type="SAM" id="MobiDB-lite"/>
    </source>
</evidence>
<dbReference type="Pfam" id="PF16976">
    <property type="entry name" value="RcpC"/>
    <property type="match status" value="1"/>
</dbReference>
<evidence type="ECO:0000259" key="2">
    <source>
        <dbReference type="SMART" id="SM00858"/>
    </source>
</evidence>
<name>A0ABX1NTR4_9RHOO</name>
<evidence type="ECO:0000313" key="4">
    <source>
        <dbReference type="Proteomes" id="UP000633943"/>
    </source>
</evidence>
<dbReference type="Pfam" id="PF08666">
    <property type="entry name" value="SAF"/>
    <property type="match status" value="1"/>
</dbReference>
<feature type="domain" description="SAF" evidence="2">
    <location>
        <begin position="36"/>
        <end position="98"/>
    </location>
</feature>
<gene>
    <name evidence="3" type="primary">cpaB</name>
    <name evidence="3" type="ORF">GPA24_05625</name>
</gene>
<comment type="caution">
    <text evidence="3">The sequence shown here is derived from an EMBL/GenBank/DDBJ whole genome shotgun (WGS) entry which is preliminary data.</text>
</comment>
<proteinExistence type="predicted"/>